<feature type="compositionally biased region" description="Polar residues" evidence="1">
    <location>
        <begin position="1"/>
        <end position="31"/>
    </location>
</feature>
<feature type="region of interest" description="Disordered" evidence="1">
    <location>
        <begin position="1"/>
        <end position="39"/>
    </location>
</feature>
<dbReference type="EMBL" id="JAJFAZ020000006">
    <property type="protein sequence ID" value="KAI5324697.1"/>
    <property type="molecule type" value="Genomic_DNA"/>
</dbReference>
<accession>A0AAD4YW85</accession>
<evidence type="ECO:0000313" key="3">
    <source>
        <dbReference type="Proteomes" id="UP001054821"/>
    </source>
</evidence>
<reference evidence="2 3" key="1">
    <citation type="journal article" date="2022" name="G3 (Bethesda)">
        <title>Whole-genome sequence and methylome profiling of the almond [Prunus dulcis (Mill.) D.A. Webb] cultivar 'Nonpareil'.</title>
        <authorList>
            <person name="D'Amico-Willman K.M."/>
            <person name="Ouma W.Z."/>
            <person name="Meulia T."/>
            <person name="Sideli G.M."/>
            <person name="Gradziel T.M."/>
            <person name="Fresnedo-Ramirez J."/>
        </authorList>
    </citation>
    <scope>NUCLEOTIDE SEQUENCE [LARGE SCALE GENOMIC DNA]</scope>
    <source>
        <strain evidence="2">Clone GOH B32 T37-40</strain>
    </source>
</reference>
<comment type="caution">
    <text evidence="2">The sequence shown here is derived from an EMBL/GenBank/DDBJ whole genome shotgun (WGS) entry which is preliminary data.</text>
</comment>
<sequence>MSVQSQQQASTMRLTPSQLETQQCHPNLSTPSHEDEPLITPSEKQVKLSLPSTVGVLLVLLLSGGLEQNCTLILILNGNGNQ</sequence>
<dbReference type="AlphaFoldDB" id="A0AAD4YW85"/>
<organism evidence="2 3">
    <name type="scientific">Prunus dulcis</name>
    <name type="common">Almond</name>
    <name type="synonym">Amygdalus dulcis</name>
    <dbReference type="NCBI Taxonomy" id="3755"/>
    <lineage>
        <taxon>Eukaryota</taxon>
        <taxon>Viridiplantae</taxon>
        <taxon>Streptophyta</taxon>
        <taxon>Embryophyta</taxon>
        <taxon>Tracheophyta</taxon>
        <taxon>Spermatophyta</taxon>
        <taxon>Magnoliopsida</taxon>
        <taxon>eudicotyledons</taxon>
        <taxon>Gunneridae</taxon>
        <taxon>Pentapetalae</taxon>
        <taxon>rosids</taxon>
        <taxon>fabids</taxon>
        <taxon>Rosales</taxon>
        <taxon>Rosaceae</taxon>
        <taxon>Amygdaloideae</taxon>
        <taxon>Amygdaleae</taxon>
        <taxon>Prunus</taxon>
    </lineage>
</organism>
<protein>
    <submittedName>
        <fullName evidence="2">Uncharacterized protein</fullName>
    </submittedName>
</protein>
<keyword evidence="3" id="KW-1185">Reference proteome</keyword>
<evidence type="ECO:0000256" key="1">
    <source>
        <dbReference type="SAM" id="MobiDB-lite"/>
    </source>
</evidence>
<proteinExistence type="predicted"/>
<evidence type="ECO:0000313" key="2">
    <source>
        <dbReference type="EMBL" id="KAI5324697.1"/>
    </source>
</evidence>
<gene>
    <name evidence="2" type="ORF">L3X38_033770</name>
</gene>
<dbReference type="Proteomes" id="UP001054821">
    <property type="component" value="Chromosome 6"/>
</dbReference>
<name>A0AAD4YW85_PRUDU</name>